<dbReference type="AlphaFoldDB" id="A0A699H6P1"/>
<keyword evidence="1" id="KW-0175">Coiled coil</keyword>
<proteinExistence type="predicted"/>
<accession>A0A699H6P1</accession>
<name>A0A699H6P1_TANCI</name>
<protein>
    <submittedName>
        <fullName evidence="2">Uncharacterized protein</fullName>
    </submittedName>
</protein>
<gene>
    <name evidence="2" type="ORF">Tci_318636</name>
</gene>
<dbReference type="EMBL" id="BKCJ010109977">
    <property type="protein sequence ID" value="GEX46661.1"/>
    <property type="molecule type" value="Genomic_DNA"/>
</dbReference>
<organism evidence="2">
    <name type="scientific">Tanacetum cinerariifolium</name>
    <name type="common">Dalmatian daisy</name>
    <name type="synonym">Chrysanthemum cinerariifolium</name>
    <dbReference type="NCBI Taxonomy" id="118510"/>
    <lineage>
        <taxon>Eukaryota</taxon>
        <taxon>Viridiplantae</taxon>
        <taxon>Streptophyta</taxon>
        <taxon>Embryophyta</taxon>
        <taxon>Tracheophyta</taxon>
        <taxon>Spermatophyta</taxon>
        <taxon>Magnoliopsida</taxon>
        <taxon>eudicotyledons</taxon>
        <taxon>Gunneridae</taxon>
        <taxon>Pentapetalae</taxon>
        <taxon>asterids</taxon>
        <taxon>campanulids</taxon>
        <taxon>Asterales</taxon>
        <taxon>Asteraceae</taxon>
        <taxon>Asteroideae</taxon>
        <taxon>Anthemideae</taxon>
        <taxon>Anthemidinae</taxon>
        <taxon>Tanacetum</taxon>
    </lineage>
</organism>
<evidence type="ECO:0000256" key="1">
    <source>
        <dbReference type="SAM" id="Coils"/>
    </source>
</evidence>
<feature type="non-terminal residue" evidence="2">
    <location>
        <position position="225"/>
    </location>
</feature>
<feature type="coiled-coil region" evidence="1">
    <location>
        <begin position="88"/>
        <end position="129"/>
    </location>
</feature>
<sequence length="225" mass="26244">MMRQNKNLMEINIDALYNILKQNQSDVNEVMSHKKKAVMVSSDPLALVTEKTKEISANMVFIAKMEKVLSDSEESSSSAEETIAKDQYDVLKNQVNTFEEKNNEFNEQIKVLNKKNDDLLAQTDVLQEQLKVKHVVIDTHTEYEALEIEKFKRARENKIKFAYDYGNLNESYVSEKIKFLDDYFQEIINPDFEKIDSLFQQTISLKPYVPTMILEKIIIDLEDEV</sequence>
<evidence type="ECO:0000313" key="2">
    <source>
        <dbReference type="EMBL" id="GEX46661.1"/>
    </source>
</evidence>
<comment type="caution">
    <text evidence="2">The sequence shown here is derived from an EMBL/GenBank/DDBJ whole genome shotgun (WGS) entry which is preliminary data.</text>
</comment>
<reference evidence="2" key="1">
    <citation type="journal article" date="2019" name="Sci. Rep.">
        <title>Draft genome of Tanacetum cinerariifolium, the natural source of mosquito coil.</title>
        <authorList>
            <person name="Yamashiro T."/>
            <person name="Shiraishi A."/>
            <person name="Satake H."/>
            <person name="Nakayama K."/>
        </authorList>
    </citation>
    <scope>NUCLEOTIDE SEQUENCE</scope>
</reference>